<proteinExistence type="predicted"/>
<dbReference type="EMBL" id="CAXDID020000294">
    <property type="protein sequence ID" value="CAL6072231.1"/>
    <property type="molecule type" value="Genomic_DNA"/>
</dbReference>
<reference evidence="3 4" key="2">
    <citation type="submission" date="2024-07" db="EMBL/GenBank/DDBJ databases">
        <authorList>
            <person name="Akdeniz Z."/>
        </authorList>
    </citation>
    <scope>NUCLEOTIDE SEQUENCE [LARGE SCALE GENOMIC DNA]</scope>
</reference>
<name>A0AA86QS15_9EUKA</name>
<sequence length="1373" mass="160715">MINLLILKQYSLHNEMILLENDIFARLSENNIFNLLEQQLDDATTVFYDPKLFLYSSSYDNIKWLNQFRINYQLTISQTMSKLNMIINPNNKFPVEQQKEAAAFKNLIINDKSSLQSFFNRQYQFINESFSNYSQFFDEVQSMNIESLKNQKFLSSSKVNIFQFVLNGTKSDNFNLHFTNPIPLQKISKDVIVVLNNFQDAQSVLKTIHESCTVFDRIWFLKIVGEVSFTNIVQDVYERYYLSLQATLNNFQELSTHFQQENYTAKYVDFQMIQKIIVMINQYQESLYNIQHQNNNQQEQEVMKQEAVVFIFGQQNFINTNFDLRQYNAHLFFVYVQNTRFSQNTINMGHVVLIEFVNQIDFLNVQLQMIIRILNNLYVSTRDEISSVNSSVLVSRALYKDKQYIGMLLINEQLFGSFADMTINNLDGLTATTLKVRMMDKQIPILNPYYQFSQTISYRNETPQPLIQTIPGILNDYPQNQFSDIVSAKIVTIQKTVNKSAGSFIEYINEYYYMQVIRNELTIQIGLSSTVITTKSRLIYLNVNYCVPPKQIQFTAEPLDLSHLRYSVQKPFYRTNSECLVSDGYKCMFKTDIDLFRQAKEQISKQINSDNLYLCGINYTSSKFTLNTDSDDFLSYLQTVPEFGNISTLLSDYQDFKSAILHLNISNYQNVILKYQSYLPIYQKSLLEQNECVLVIMNNTFIASSTFTSLRDMQTTSPNLMYLLYQQSREINHFARYVTQLEYVLDNPLIEAVYLGHGWVSNQDRNYADLLEQQTFVENETGTNEDQKVVNKVCVEIARLYNNQYFVFSSNPKNNEIVRNEHFKSNIDGTNLKFRLSVVDDQTFLTKPLISKNKSLLGIPRVGGYLTLQLKIANVFENISGNTPFLIMDATGSTVYHQKDTNTDQFAFGVKQILIKYGYLVETFSNSTVQSVHRSCTRNHEFWETAYQRSANNEFTVVVSTNVSKSFDFLKEADFNKSAVYERSVIFKAESQFFLGGYITIKEFSVLNEFVVLLHDVWTMTTHKQSRQQLEISWKQQIEQNIIQYTKNIPHNLSALDLIYPNLTRRGMIPQKIIRFKFNHENKLNLNSLIIISIITSQVIFVTFLLSLVTSNKQPRKCQQKYFKDYVEKYTGVFLNMTEYINNNYLDITMEYTFPLQYQVTTLESLTKYVDRVKQQLFLQKVNLIFAEKNISVADCLKIIQLFEDEHQANIFRYVQIQPIQYYYRSFTVLIQQKLYADFLINLKNRISWIPNEVAGFKSDVKLIKRVNLSYVPSKRYVSINNKNVSKLVTRLQTAIQSTMQSRAHSKPISRQEYVEEIQDLPFWFYDSISNRQDQKPCLVELFTPSKCFQNQTCLCSQNVQQILQYSVVEFLK</sequence>
<evidence type="ECO:0000256" key="1">
    <source>
        <dbReference type="SAM" id="Phobius"/>
    </source>
</evidence>
<dbReference type="Proteomes" id="UP001642409">
    <property type="component" value="Unassembled WGS sequence"/>
</dbReference>
<keyword evidence="1" id="KW-0812">Transmembrane</keyword>
<keyword evidence="4" id="KW-1185">Reference proteome</keyword>
<keyword evidence="1" id="KW-1133">Transmembrane helix</keyword>
<evidence type="ECO:0000313" key="4">
    <source>
        <dbReference type="Proteomes" id="UP001642409"/>
    </source>
</evidence>
<accession>A0AA86QS15</accession>
<feature type="transmembrane region" description="Helical" evidence="1">
    <location>
        <begin position="1089"/>
        <end position="1109"/>
    </location>
</feature>
<organism evidence="2">
    <name type="scientific">Hexamita inflata</name>
    <dbReference type="NCBI Taxonomy" id="28002"/>
    <lineage>
        <taxon>Eukaryota</taxon>
        <taxon>Metamonada</taxon>
        <taxon>Diplomonadida</taxon>
        <taxon>Hexamitidae</taxon>
        <taxon>Hexamitinae</taxon>
        <taxon>Hexamita</taxon>
    </lineage>
</organism>
<evidence type="ECO:0008006" key="5">
    <source>
        <dbReference type="Google" id="ProtNLM"/>
    </source>
</evidence>
<keyword evidence="1" id="KW-0472">Membrane</keyword>
<gene>
    <name evidence="2" type="ORF">HINF_LOCUS47332</name>
    <name evidence="3" type="ORF">HINF_LOCUS55525</name>
</gene>
<reference evidence="2" key="1">
    <citation type="submission" date="2023-06" db="EMBL/GenBank/DDBJ databases">
        <authorList>
            <person name="Kurt Z."/>
        </authorList>
    </citation>
    <scope>NUCLEOTIDE SEQUENCE</scope>
</reference>
<protein>
    <recommendedName>
        <fullName evidence="5">Transmembrane protein</fullName>
    </recommendedName>
</protein>
<comment type="caution">
    <text evidence="2">The sequence shown here is derived from an EMBL/GenBank/DDBJ whole genome shotgun (WGS) entry which is preliminary data.</text>
</comment>
<dbReference type="EMBL" id="CATOUU010000922">
    <property type="protein sequence ID" value="CAI9959687.1"/>
    <property type="molecule type" value="Genomic_DNA"/>
</dbReference>
<evidence type="ECO:0000313" key="3">
    <source>
        <dbReference type="EMBL" id="CAL6072231.1"/>
    </source>
</evidence>
<evidence type="ECO:0000313" key="2">
    <source>
        <dbReference type="EMBL" id="CAI9959687.1"/>
    </source>
</evidence>